<dbReference type="InterPro" id="IPR051783">
    <property type="entry name" value="NAD(P)-dependent_oxidoreduct"/>
</dbReference>
<dbReference type="Pfam" id="PF01370">
    <property type="entry name" value="Epimerase"/>
    <property type="match status" value="1"/>
</dbReference>
<dbReference type="Proteomes" id="UP000235584">
    <property type="component" value="Chromosome"/>
</dbReference>
<sequence>MKILVTGASGFVGGHLIERLLKDGHDVFALVRNPKKLAIPAHERLQVVKGDLDQDNLSWVETLPADLNTCVHTAGIVHAYRTDEFYRVNTEGTRNLVNNLKKKYTSLHFVLISSLAAAGPSAGTEKRNENDMDLPVSIYGRSKKQAEEVLKEAAPKTFDLAVIRPPMVIGPRDAAVLDIFKMVQSGVILLPGFGSKEKLYSFVCVFDLVNTIVKVIEEKKTTVYYSSHPQVVTFNELILEIKKQLKKNWLIYLPMPLFLVKLLTIILDFIYKLFPHPLRLTPDKYHEFAATNWTCDGAKTEKELGQVYNYDIERTITVTLIDYKSRNWI</sequence>
<reference evidence="1 2" key="1">
    <citation type="submission" date="2018-01" db="EMBL/GenBank/DDBJ databases">
        <title>Complete genome sequence of Bacteriovorax stolpii DSM12778.</title>
        <authorList>
            <person name="Tang B."/>
            <person name="Chang J."/>
        </authorList>
    </citation>
    <scope>NUCLEOTIDE SEQUENCE [LARGE SCALE GENOMIC DNA]</scope>
    <source>
        <strain evidence="1 2">DSM 12778</strain>
    </source>
</reference>
<dbReference type="RefSeq" id="WP_102243212.1">
    <property type="nucleotide sequence ID" value="NZ_CP025704.1"/>
</dbReference>
<keyword evidence="2" id="KW-1185">Reference proteome</keyword>
<evidence type="ECO:0000313" key="2">
    <source>
        <dbReference type="Proteomes" id="UP000235584"/>
    </source>
</evidence>
<dbReference type="KEGG" id="bsto:C0V70_07320"/>
<dbReference type="Gene3D" id="3.40.50.720">
    <property type="entry name" value="NAD(P)-binding Rossmann-like Domain"/>
    <property type="match status" value="1"/>
</dbReference>
<dbReference type="GO" id="GO:0005737">
    <property type="term" value="C:cytoplasm"/>
    <property type="evidence" value="ECO:0007669"/>
    <property type="project" value="TreeGrafter"/>
</dbReference>
<protein>
    <submittedName>
        <fullName evidence="1">Uncharacterized protein</fullName>
    </submittedName>
</protein>
<dbReference type="GO" id="GO:0004029">
    <property type="term" value="F:aldehyde dehydrogenase (NAD+) activity"/>
    <property type="evidence" value="ECO:0007669"/>
    <property type="project" value="TreeGrafter"/>
</dbReference>
<name>A0A2K9NQX4_BACTC</name>
<evidence type="ECO:0000313" key="1">
    <source>
        <dbReference type="EMBL" id="AUN97919.1"/>
    </source>
</evidence>
<accession>A0A2K9NQX4</accession>
<dbReference type="PANTHER" id="PTHR48079">
    <property type="entry name" value="PROTEIN YEEZ"/>
    <property type="match status" value="1"/>
</dbReference>
<dbReference type="SUPFAM" id="SSF51735">
    <property type="entry name" value="NAD(P)-binding Rossmann-fold domains"/>
    <property type="match status" value="1"/>
</dbReference>
<dbReference type="AlphaFoldDB" id="A0A2K9NQX4"/>
<dbReference type="EMBL" id="CP025704">
    <property type="protein sequence ID" value="AUN97919.1"/>
    <property type="molecule type" value="Genomic_DNA"/>
</dbReference>
<organism evidence="1 2">
    <name type="scientific">Bacteriovorax stolpii</name>
    <name type="common">Bdellovibrio stolpii</name>
    <dbReference type="NCBI Taxonomy" id="960"/>
    <lineage>
        <taxon>Bacteria</taxon>
        <taxon>Pseudomonadati</taxon>
        <taxon>Bdellovibrionota</taxon>
        <taxon>Bacteriovoracia</taxon>
        <taxon>Bacteriovoracales</taxon>
        <taxon>Bacteriovoracaceae</taxon>
        <taxon>Bacteriovorax</taxon>
    </lineage>
</organism>
<dbReference type="InterPro" id="IPR036291">
    <property type="entry name" value="NAD(P)-bd_dom_sf"/>
</dbReference>
<gene>
    <name evidence="1" type="ORF">C0V70_07320</name>
</gene>
<dbReference type="InterPro" id="IPR001509">
    <property type="entry name" value="Epimerase_deHydtase"/>
</dbReference>
<dbReference type="PANTHER" id="PTHR48079:SF6">
    <property type="entry name" value="NAD(P)-BINDING DOMAIN-CONTAINING PROTEIN-RELATED"/>
    <property type="match status" value="1"/>
</dbReference>
<proteinExistence type="predicted"/>
<dbReference type="OrthoDB" id="5292533at2"/>